<evidence type="ECO:0000256" key="8">
    <source>
        <dbReference type="HAMAP-Rule" id="MF_00440"/>
    </source>
</evidence>
<evidence type="ECO:0000313" key="11">
    <source>
        <dbReference type="Proteomes" id="UP001172778"/>
    </source>
</evidence>
<evidence type="ECO:0000256" key="3">
    <source>
        <dbReference type="ARBA" id="ARBA00022771"/>
    </source>
</evidence>
<dbReference type="PROSITE" id="PS51161">
    <property type="entry name" value="ATP_CONE"/>
    <property type="match status" value="1"/>
</dbReference>
<feature type="domain" description="ATP-cone" evidence="9">
    <location>
        <begin position="49"/>
        <end position="139"/>
    </location>
</feature>
<keyword evidence="7 8" id="KW-0804">Transcription</keyword>
<evidence type="ECO:0000256" key="6">
    <source>
        <dbReference type="ARBA" id="ARBA00023125"/>
    </source>
</evidence>
<comment type="function">
    <text evidence="8">Negatively regulates transcription of bacterial ribonucleotide reductase nrd genes and operons by binding to NrdR-boxes.</text>
</comment>
<feature type="zinc finger region" evidence="8">
    <location>
        <begin position="3"/>
        <end position="34"/>
    </location>
</feature>
<keyword evidence="11" id="KW-1185">Reference proteome</keyword>
<dbReference type="Proteomes" id="UP001172778">
    <property type="component" value="Unassembled WGS sequence"/>
</dbReference>
<evidence type="ECO:0000313" key="10">
    <source>
        <dbReference type="EMBL" id="MDK2123392.1"/>
    </source>
</evidence>
<keyword evidence="2 8" id="KW-0547">Nucleotide-binding</keyword>
<name>A0ABT7DTI4_9NEIS</name>
<dbReference type="PANTHER" id="PTHR30455:SF2">
    <property type="entry name" value="TRANSCRIPTIONAL REPRESSOR NRDR"/>
    <property type="match status" value="1"/>
</dbReference>
<dbReference type="RefSeq" id="WP_284099683.1">
    <property type="nucleotide sequence ID" value="NZ_JARRAF010000004.1"/>
</dbReference>
<dbReference type="EMBL" id="JARRAF010000004">
    <property type="protein sequence ID" value="MDK2123392.1"/>
    <property type="molecule type" value="Genomic_DNA"/>
</dbReference>
<keyword evidence="1 8" id="KW-0678">Repressor</keyword>
<dbReference type="NCBIfam" id="TIGR00244">
    <property type="entry name" value="transcriptional regulator NrdR"/>
    <property type="match status" value="1"/>
</dbReference>
<comment type="caution">
    <text evidence="10">The sequence shown here is derived from an EMBL/GenBank/DDBJ whole genome shotgun (WGS) entry which is preliminary data.</text>
</comment>
<organism evidence="10 11">
    <name type="scientific">Parachitinimonas caeni</name>
    <dbReference type="NCBI Taxonomy" id="3031301"/>
    <lineage>
        <taxon>Bacteria</taxon>
        <taxon>Pseudomonadati</taxon>
        <taxon>Pseudomonadota</taxon>
        <taxon>Betaproteobacteria</taxon>
        <taxon>Neisseriales</taxon>
        <taxon>Chitinibacteraceae</taxon>
        <taxon>Parachitinimonas</taxon>
    </lineage>
</organism>
<keyword evidence="8" id="KW-0479">Metal-binding</keyword>
<evidence type="ECO:0000256" key="4">
    <source>
        <dbReference type="ARBA" id="ARBA00022840"/>
    </source>
</evidence>
<keyword evidence="6 8" id="KW-0238">DNA-binding</keyword>
<dbReference type="Pfam" id="PF22811">
    <property type="entry name" value="Zn_ribbon_NrdR"/>
    <property type="match status" value="1"/>
</dbReference>
<keyword evidence="5 8" id="KW-0805">Transcription regulation</keyword>
<dbReference type="HAMAP" id="MF_00440">
    <property type="entry name" value="NrdR"/>
    <property type="match status" value="1"/>
</dbReference>
<evidence type="ECO:0000256" key="1">
    <source>
        <dbReference type="ARBA" id="ARBA00022491"/>
    </source>
</evidence>
<gene>
    <name evidence="8 10" type="primary">nrdR</name>
    <name evidence="10" type="ORF">PZA18_04920</name>
</gene>
<keyword evidence="3 8" id="KW-0863">Zinc-finger</keyword>
<dbReference type="InterPro" id="IPR055173">
    <property type="entry name" value="NrdR-like_N"/>
</dbReference>
<proteinExistence type="inferred from homology"/>
<protein>
    <recommendedName>
        <fullName evidence="8">Transcriptional repressor NrdR</fullName>
    </recommendedName>
</protein>
<dbReference type="PANTHER" id="PTHR30455">
    <property type="entry name" value="TRANSCRIPTIONAL REPRESSOR NRDR"/>
    <property type="match status" value="1"/>
</dbReference>
<evidence type="ECO:0000256" key="7">
    <source>
        <dbReference type="ARBA" id="ARBA00023163"/>
    </source>
</evidence>
<accession>A0ABT7DTI4</accession>
<evidence type="ECO:0000256" key="5">
    <source>
        <dbReference type="ARBA" id="ARBA00023015"/>
    </source>
</evidence>
<keyword evidence="4 8" id="KW-0067">ATP-binding</keyword>
<reference evidence="10" key="1">
    <citation type="submission" date="2023-03" db="EMBL/GenBank/DDBJ databases">
        <title>Chitinimonas shenzhenensis gen. nov., sp. nov., a novel member of family Burkholderiaceae isolated from activated sludge collected in Shen Zhen, China.</title>
        <authorList>
            <person name="Wang X."/>
        </authorList>
    </citation>
    <scope>NUCLEOTIDE SEQUENCE</scope>
    <source>
        <strain evidence="10">DQS-5</strain>
    </source>
</reference>
<sequence>MKCPFCGSLDTQVVDTRMSDEGDSVRRRRRCAACDKRFTTHETAEVRLPQVVKLNGNRAEFDREKIRVSFMRALHKRPVPTQLVDEAIGRIVQKVLSLGEREIDSRRVGEMVMAELARLDKVAYIRFASVYRSFQDVDDFKDVIREVSKKGAST</sequence>
<comment type="similarity">
    <text evidence="8">Belongs to the NrdR family.</text>
</comment>
<comment type="cofactor">
    <cofactor evidence="8">
        <name>Zn(2+)</name>
        <dbReference type="ChEBI" id="CHEBI:29105"/>
    </cofactor>
    <text evidence="8">Binds 1 zinc ion.</text>
</comment>
<dbReference type="InterPro" id="IPR003796">
    <property type="entry name" value="RNR_NrdR-like"/>
</dbReference>
<dbReference type="Pfam" id="PF03477">
    <property type="entry name" value="ATP-cone"/>
    <property type="match status" value="1"/>
</dbReference>
<evidence type="ECO:0000256" key="2">
    <source>
        <dbReference type="ARBA" id="ARBA00022741"/>
    </source>
</evidence>
<evidence type="ECO:0000259" key="9">
    <source>
        <dbReference type="PROSITE" id="PS51161"/>
    </source>
</evidence>
<keyword evidence="8" id="KW-0862">Zinc</keyword>
<dbReference type="InterPro" id="IPR005144">
    <property type="entry name" value="ATP-cone_dom"/>
</dbReference>